<proteinExistence type="inferred from homology"/>
<dbReference type="GO" id="GO:0008081">
    <property type="term" value="F:phosphoric diester hydrolase activity"/>
    <property type="evidence" value="ECO:0007669"/>
    <property type="project" value="TreeGrafter"/>
</dbReference>
<keyword evidence="6 8" id="KW-0862">Zinc</keyword>
<dbReference type="PROSITE" id="PS00731">
    <property type="entry name" value="AP_NUCLEASE_F2_3"/>
    <property type="match status" value="1"/>
</dbReference>
<dbReference type="Pfam" id="PF01261">
    <property type="entry name" value="AP_endonuc_2"/>
    <property type="match status" value="1"/>
</dbReference>
<keyword evidence="5 8" id="KW-0378">Hydrolase</keyword>
<feature type="domain" description="Xylose isomerase-like TIM barrel" evidence="9">
    <location>
        <begin position="18"/>
        <end position="273"/>
    </location>
</feature>
<evidence type="ECO:0000256" key="3">
    <source>
        <dbReference type="ARBA" id="ARBA00022723"/>
    </source>
</evidence>
<dbReference type="PATRIC" id="fig|1300222.3.peg.1554"/>
<keyword evidence="11" id="KW-1185">Reference proteome</keyword>
<keyword evidence="7 8" id="KW-0234">DNA repair</keyword>
<dbReference type="InterPro" id="IPR013022">
    <property type="entry name" value="Xyl_isomerase-like_TIM-brl"/>
</dbReference>
<keyword evidence="8 10" id="KW-0255">Endonuclease</keyword>
<gene>
    <name evidence="8" type="primary">nfo</name>
    <name evidence="10" type="ORF">I532_07540</name>
</gene>
<accession>M8EED4</accession>
<sequence length="293" mass="32079">MFVGCHVSIRNGYAGAAKAAMAIGANCFQYFPKNPRSMGVKTFDAKDAASCRRFAKEHGMLSIGHTSYPTNLAVEEEELYERTVEHLRNDLEIAEACGSLGVVVHFGHSKGGDPLEGYKRMIRLLDELLCDWRGEAKILLENNAGQGTRMGTTIEELVQVRSLLAAPDRVGFCLDTCHAFASGLWRGHDWDEVCAHMRNAGYFSSLVAVHLNDSVYPSGSFRDRHAPIGKGEIGLEAFAAFLQTPELADIPFILETPAPADGGHQEEISLVRRLAEQRDGVFGVEKGATRVVE</sequence>
<keyword evidence="2 8" id="KW-0540">Nuclease</keyword>
<feature type="binding site" evidence="8">
    <location>
        <position position="178"/>
    </location>
    <ligand>
        <name>Zn(2+)</name>
        <dbReference type="ChEBI" id="CHEBI:29105"/>
        <label>3</label>
    </ligand>
</feature>
<dbReference type="OrthoDB" id="9805666at2"/>
<feature type="binding site" evidence="8">
    <location>
        <position position="255"/>
    </location>
    <ligand>
        <name>Zn(2+)</name>
        <dbReference type="ChEBI" id="CHEBI:29105"/>
        <label>2</label>
    </ligand>
</feature>
<dbReference type="RefSeq" id="WP_003387395.1">
    <property type="nucleotide sequence ID" value="NZ_APBN01000002.1"/>
</dbReference>
<dbReference type="Gene3D" id="3.20.20.150">
    <property type="entry name" value="Divalent-metal-dependent TIM barrel enzymes"/>
    <property type="match status" value="1"/>
</dbReference>
<dbReference type="GO" id="GO:0003677">
    <property type="term" value="F:DNA binding"/>
    <property type="evidence" value="ECO:0007669"/>
    <property type="project" value="InterPro"/>
</dbReference>
<evidence type="ECO:0000259" key="9">
    <source>
        <dbReference type="Pfam" id="PF01261"/>
    </source>
</evidence>
<evidence type="ECO:0000256" key="7">
    <source>
        <dbReference type="ARBA" id="ARBA00023204"/>
    </source>
</evidence>
<dbReference type="HAMAP" id="MF_00152">
    <property type="entry name" value="Nfo"/>
    <property type="match status" value="1"/>
</dbReference>
<feature type="binding site" evidence="8">
    <location>
        <position position="175"/>
    </location>
    <ligand>
        <name>Zn(2+)</name>
        <dbReference type="ChEBI" id="CHEBI:29105"/>
        <label>2</label>
    </ligand>
</feature>
<name>M8EED4_9BACL</name>
<dbReference type="AlphaFoldDB" id="M8EED4"/>
<feature type="binding site" evidence="8">
    <location>
        <position position="225"/>
    </location>
    <ligand>
        <name>Zn(2+)</name>
        <dbReference type="ChEBI" id="CHEBI:29105"/>
        <label>3</label>
    </ligand>
</feature>
<evidence type="ECO:0000256" key="5">
    <source>
        <dbReference type="ARBA" id="ARBA00022801"/>
    </source>
</evidence>
<reference evidence="10 11" key="1">
    <citation type="submission" date="2013-03" db="EMBL/GenBank/DDBJ databases">
        <title>Assembly of a new bacterial strain Brevibacillus borstelensis AK1.</title>
        <authorList>
            <person name="Rajan I."/>
            <person name="PoliReddy D."/>
            <person name="Sugumar T."/>
            <person name="Rathinam K."/>
            <person name="Alqarawi S."/>
            <person name="Khalil A.B."/>
            <person name="Sivakumar N."/>
        </authorList>
    </citation>
    <scope>NUCLEOTIDE SEQUENCE [LARGE SCALE GENOMIC DNA]</scope>
    <source>
        <strain evidence="10 11">AK1</strain>
    </source>
</reference>
<comment type="catalytic activity">
    <reaction evidence="8">
        <text>Endonucleolytic cleavage to 5'-phosphooligonucleotide end-products.</text>
        <dbReference type="EC" id="3.1.21.2"/>
    </reaction>
</comment>
<organism evidence="10 11">
    <name type="scientific">Brevibacillus borstelensis AK1</name>
    <dbReference type="NCBI Taxonomy" id="1300222"/>
    <lineage>
        <taxon>Bacteria</taxon>
        <taxon>Bacillati</taxon>
        <taxon>Bacillota</taxon>
        <taxon>Bacilli</taxon>
        <taxon>Bacillales</taxon>
        <taxon>Paenibacillaceae</taxon>
        <taxon>Brevibacillus</taxon>
    </lineage>
</organism>
<feature type="binding site" evidence="8">
    <location>
        <position position="223"/>
    </location>
    <ligand>
        <name>Zn(2+)</name>
        <dbReference type="ChEBI" id="CHEBI:29105"/>
        <label>3</label>
    </ligand>
</feature>
<dbReference type="InterPro" id="IPR001719">
    <property type="entry name" value="AP_endonuc_2"/>
</dbReference>
<dbReference type="EMBL" id="APBN01000002">
    <property type="protein sequence ID" value="EMT53850.1"/>
    <property type="molecule type" value="Genomic_DNA"/>
</dbReference>
<dbReference type="InterPro" id="IPR036237">
    <property type="entry name" value="Xyl_isomerase-like_sf"/>
</dbReference>
<comment type="cofactor">
    <cofactor evidence="8">
        <name>Zn(2+)</name>
        <dbReference type="ChEBI" id="CHEBI:29105"/>
    </cofactor>
    <text evidence="8">Binds 3 Zn(2+) ions.</text>
</comment>
<keyword evidence="3 8" id="KW-0479">Metal-binding</keyword>
<feature type="binding site" evidence="8">
    <location>
        <position position="210"/>
    </location>
    <ligand>
        <name>Zn(2+)</name>
        <dbReference type="ChEBI" id="CHEBI:29105"/>
        <label>2</label>
    </ligand>
</feature>
<dbReference type="GO" id="GO:0006284">
    <property type="term" value="P:base-excision repair"/>
    <property type="evidence" value="ECO:0007669"/>
    <property type="project" value="TreeGrafter"/>
</dbReference>
<dbReference type="CDD" id="cd00019">
    <property type="entry name" value="AP2Ec"/>
    <property type="match status" value="1"/>
</dbReference>
<evidence type="ECO:0000256" key="2">
    <source>
        <dbReference type="ARBA" id="ARBA00022722"/>
    </source>
</evidence>
<evidence type="ECO:0000256" key="6">
    <source>
        <dbReference type="ARBA" id="ARBA00022833"/>
    </source>
</evidence>
<comment type="caution">
    <text evidence="10">The sequence shown here is derived from an EMBL/GenBank/DDBJ whole genome shotgun (WGS) entry which is preliminary data.</text>
</comment>
<feature type="binding site" evidence="8">
    <location>
        <position position="141"/>
    </location>
    <ligand>
        <name>Zn(2+)</name>
        <dbReference type="ChEBI" id="CHEBI:29105"/>
        <label>1</label>
    </ligand>
</feature>
<feature type="binding site" evidence="8">
    <location>
        <position position="105"/>
    </location>
    <ligand>
        <name>Zn(2+)</name>
        <dbReference type="ChEBI" id="CHEBI:29105"/>
        <label>1</label>
    </ligand>
</feature>
<dbReference type="GO" id="GO:0003906">
    <property type="term" value="F:DNA-(apurinic or apyrimidinic site) endonuclease activity"/>
    <property type="evidence" value="ECO:0007669"/>
    <property type="project" value="TreeGrafter"/>
</dbReference>
<evidence type="ECO:0000256" key="8">
    <source>
        <dbReference type="HAMAP-Rule" id="MF_00152"/>
    </source>
</evidence>
<dbReference type="EC" id="3.1.21.2" evidence="8"/>
<dbReference type="PANTHER" id="PTHR21445">
    <property type="entry name" value="ENDONUCLEASE IV ENDODEOXYRIBONUCLEASE IV"/>
    <property type="match status" value="1"/>
</dbReference>
<dbReference type="SUPFAM" id="SSF51658">
    <property type="entry name" value="Xylose isomerase-like"/>
    <property type="match status" value="1"/>
</dbReference>
<feature type="binding site" evidence="8">
    <location>
        <position position="65"/>
    </location>
    <ligand>
        <name>Zn(2+)</name>
        <dbReference type="ChEBI" id="CHEBI:29105"/>
        <label>1</label>
    </ligand>
</feature>
<comment type="function">
    <text evidence="8">Endonuclease IV plays a role in DNA repair. It cleaves phosphodiester bonds at apurinic or apyrimidinic (AP) sites, generating a 3'-hydroxyl group and a 5'-terminal sugar phosphate.</text>
</comment>
<dbReference type="PANTHER" id="PTHR21445:SF0">
    <property type="entry name" value="APURINIC-APYRIMIDINIC ENDONUCLEASE"/>
    <property type="match status" value="1"/>
</dbReference>
<dbReference type="STRING" id="1300222.I532_07540"/>
<dbReference type="SMART" id="SM00518">
    <property type="entry name" value="AP2Ec"/>
    <property type="match status" value="1"/>
</dbReference>
<evidence type="ECO:0000256" key="1">
    <source>
        <dbReference type="ARBA" id="ARBA00005340"/>
    </source>
</evidence>
<evidence type="ECO:0000313" key="11">
    <source>
        <dbReference type="Proteomes" id="UP000012081"/>
    </source>
</evidence>
<dbReference type="PROSITE" id="PS00730">
    <property type="entry name" value="AP_NUCLEASE_F2_2"/>
    <property type="match status" value="1"/>
</dbReference>
<comment type="similarity">
    <text evidence="1 8">Belongs to the AP endonuclease 2 family.</text>
</comment>
<dbReference type="PROSITE" id="PS51432">
    <property type="entry name" value="AP_NUCLEASE_F2_4"/>
    <property type="match status" value="1"/>
</dbReference>
<dbReference type="NCBIfam" id="TIGR00587">
    <property type="entry name" value="nfo"/>
    <property type="match status" value="1"/>
</dbReference>
<feature type="binding site" evidence="8">
    <location>
        <position position="141"/>
    </location>
    <ligand>
        <name>Zn(2+)</name>
        <dbReference type="ChEBI" id="CHEBI:29105"/>
        <label>2</label>
    </ligand>
</feature>
<keyword evidence="4 8" id="KW-0227">DNA damage</keyword>
<evidence type="ECO:0000313" key="10">
    <source>
        <dbReference type="EMBL" id="EMT53850.1"/>
    </source>
</evidence>
<dbReference type="GO" id="GO:0008833">
    <property type="term" value="F:deoxyribonuclease IV (phage-T4-induced) activity"/>
    <property type="evidence" value="ECO:0007669"/>
    <property type="project" value="UniProtKB-UniRule"/>
</dbReference>
<dbReference type="Proteomes" id="UP000012081">
    <property type="component" value="Unassembled WGS sequence"/>
</dbReference>
<dbReference type="GO" id="GO:0008270">
    <property type="term" value="F:zinc ion binding"/>
    <property type="evidence" value="ECO:0007669"/>
    <property type="project" value="UniProtKB-UniRule"/>
</dbReference>
<evidence type="ECO:0000256" key="4">
    <source>
        <dbReference type="ARBA" id="ARBA00022763"/>
    </source>
</evidence>
<protein>
    <recommendedName>
        <fullName evidence="8">Probable endonuclease 4</fullName>
        <ecNumber evidence="8">3.1.21.2</ecNumber>
    </recommendedName>
    <alternativeName>
        <fullName evidence="8">Endodeoxyribonuclease IV</fullName>
    </alternativeName>
    <alternativeName>
        <fullName evidence="8">Endonuclease IV</fullName>
    </alternativeName>
</protein>
<dbReference type="InterPro" id="IPR018246">
    <property type="entry name" value="AP_endonuc_F2_Zn_BS"/>
</dbReference>